<evidence type="ECO:0000259" key="6">
    <source>
        <dbReference type="SMART" id="SM00829"/>
    </source>
</evidence>
<comment type="subcellular location">
    <subcellularLocation>
        <location evidence="1">Cytoplasm</location>
    </subcellularLocation>
</comment>
<protein>
    <submittedName>
        <fullName evidence="7">NADPH:quinone reductase-like Zn-dependent oxidoreductase</fullName>
    </submittedName>
</protein>
<comment type="caution">
    <text evidence="7">The sequence shown here is derived from an EMBL/GenBank/DDBJ whole genome shotgun (WGS) entry which is preliminary data.</text>
</comment>
<accession>A0ABX0SIM5</accession>
<dbReference type="InterPro" id="IPR051603">
    <property type="entry name" value="Zinc-ADH_QOR/CCCR"/>
</dbReference>
<dbReference type="Pfam" id="PF13602">
    <property type="entry name" value="ADH_zinc_N_2"/>
    <property type="match status" value="1"/>
</dbReference>
<dbReference type="SUPFAM" id="SSF51735">
    <property type="entry name" value="NAD(P)-binding Rossmann-fold domains"/>
    <property type="match status" value="1"/>
</dbReference>
<dbReference type="CDD" id="cd05289">
    <property type="entry name" value="MDR_like_2"/>
    <property type="match status" value="1"/>
</dbReference>
<evidence type="ECO:0000256" key="3">
    <source>
        <dbReference type="ARBA" id="ARBA00022490"/>
    </source>
</evidence>
<organism evidence="7 8">
    <name type="scientific">Brooklawnia cerclae</name>
    <dbReference type="NCBI Taxonomy" id="349934"/>
    <lineage>
        <taxon>Bacteria</taxon>
        <taxon>Bacillati</taxon>
        <taxon>Actinomycetota</taxon>
        <taxon>Actinomycetes</taxon>
        <taxon>Propionibacteriales</taxon>
        <taxon>Propionibacteriaceae</taxon>
        <taxon>Brooklawnia</taxon>
    </lineage>
</organism>
<dbReference type="InterPro" id="IPR036291">
    <property type="entry name" value="NAD(P)-bd_dom_sf"/>
</dbReference>
<dbReference type="PANTHER" id="PTHR44154:SF1">
    <property type="entry name" value="QUINONE OXIDOREDUCTASE"/>
    <property type="match status" value="1"/>
</dbReference>
<comment type="subunit">
    <text evidence="2">Homotetramer.</text>
</comment>
<evidence type="ECO:0000256" key="5">
    <source>
        <dbReference type="ARBA" id="ARBA00022884"/>
    </source>
</evidence>
<dbReference type="PROSITE" id="PS01162">
    <property type="entry name" value="QOR_ZETA_CRYSTAL"/>
    <property type="match status" value="1"/>
</dbReference>
<dbReference type="Proteomes" id="UP000749311">
    <property type="component" value="Unassembled WGS sequence"/>
</dbReference>
<dbReference type="Gene3D" id="3.40.50.720">
    <property type="entry name" value="NAD(P)-binding Rossmann-like Domain"/>
    <property type="match status" value="1"/>
</dbReference>
<feature type="domain" description="Enoyl reductase (ER)" evidence="6">
    <location>
        <begin position="13"/>
        <end position="309"/>
    </location>
</feature>
<dbReference type="RefSeq" id="WP_167168176.1">
    <property type="nucleotide sequence ID" value="NZ_BAAAOO010000007.1"/>
</dbReference>
<dbReference type="SUPFAM" id="SSF50129">
    <property type="entry name" value="GroES-like"/>
    <property type="match status" value="1"/>
</dbReference>
<evidence type="ECO:0000313" key="8">
    <source>
        <dbReference type="Proteomes" id="UP000749311"/>
    </source>
</evidence>
<dbReference type="PANTHER" id="PTHR44154">
    <property type="entry name" value="QUINONE OXIDOREDUCTASE"/>
    <property type="match status" value="1"/>
</dbReference>
<dbReference type="EMBL" id="JAAMOZ010000001">
    <property type="protein sequence ID" value="NIH57826.1"/>
    <property type="molecule type" value="Genomic_DNA"/>
</dbReference>
<evidence type="ECO:0000256" key="4">
    <source>
        <dbReference type="ARBA" id="ARBA00022857"/>
    </source>
</evidence>
<keyword evidence="3" id="KW-0963">Cytoplasm</keyword>
<keyword evidence="4" id="KW-0521">NADP</keyword>
<gene>
    <name evidence="7" type="ORF">FB473_002471</name>
</gene>
<sequence>MKAMVYRRYGEPRDVLEPAEVPEPKVGPESVLVAVAAAGVNPVDWQTMAGHLDTRFDVLFPVVPGWDFAGTVVRVGPNVTRFAPGDAVFGYARQDIVHHGTYAERIAVPERAVAHKPATLDWTRAAATPIAALTAWQALVDVLDVHPGDTVLVQAAAGGVGSFATQIARHLGARVVGTASPANHETLAAAGVIPVDRHGDLAAELRRAVPGGVDAVLDMYGGSAVRLHADLLRPTRGHKRIVSLADDGVRDLGGRFLFAQPDAGELHDIADLIDRGALHVPNVRTRPLAEAAHALADSAGGMTQGKIVLTVREPAEDARGADS</sequence>
<dbReference type="SMART" id="SM00829">
    <property type="entry name" value="PKS_ER"/>
    <property type="match status" value="1"/>
</dbReference>
<dbReference type="InterPro" id="IPR002364">
    <property type="entry name" value="Quin_OxRdtase/zeta-crystal_CS"/>
</dbReference>
<dbReference type="Pfam" id="PF08240">
    <property type="entry name" value="ADH_N"/>
    <property type="match status" value="1"/>
</dbReference>
<evidence type="ECO:0000256" key="2">
    <source>
        <dbReference type="ARBA" id="ARBA00011881"/>
    </source>
</evidence>
<dbReference type="Gene3D" id="3.90.180.10">
    <property type="entry name" value="Medium-chain alcohol dehydrogenases, catalytic domain"/>
    <property type="match status" value="1"/>
</dbReference>
<name>A0ABX0SIM5_9ACTN</name>
<dbReference type="InterPro" id="IPR011032">
    <property type="entry name" value="GroES-like_sf"/>
</dbReference>
<keyword evidence="8" id="KW-1185">Reference proteome</keyword>
<dbReference type="InterPro" id="IPR020843">
    <property type="entry name" value="ER"/>
</dbReference>
<evidence type="ECO:0000313" key="7">
    <source>
        <dbReference type="EMBL" id="NIH57826.1"/>
    </source>
</evidence>
<keyword evidence="5" id="KW-0694">RNA-binding</keyword>
<evidence type="ECO:0000256" key="1">
    <source>
        <dbReference type="ARBA" id="ARBA00004496"/>
    </source>
</evidence>
<reference evidence="7 8" key="1">
    <citation type="submission" date="2020-02" db="EMBL/GenBank/DDBJ databases">
        <title>Sequencing the genomes of 1000 actinobacteria strains.</title>
        <authorList>
            <person name="Klenk H.-P."/>
        </authorList>
    </citation>
    <scope>NUCLEOTIDE SEQUENCE [LARGE SCALE GENOMIC DNA]</scope>
    <source>
        <strain evidence="7 8">DSM 19609</strain>
    </source>
</reference>
<dbReference type="InterPro" id="IPR013154">
    <property type="entry name" value="ADH-like_N"/>
</dbReference>
<proteinExistence type="predicted"/>